<protein>
    <submittedName>
        <fullName evidence="7">Threonine aldolase</fullName>
        <ecNumber evidence="7">4.1.2.5</ecNumber>
    </submittedName>
</protein>
<dbReference type="GO" id="GO:0006567">
    <property type="term" value="P:L-threonine catabolic process"/>
    <property type="evidence" value="ECO:0007669"/>
    <property type="project" value="TreeGrafter"/>
</dbReference>
<keyword evidence="3" id="KW-0663">Pyridoxal phosphate</keyword>
<dbReference type="STRING" id="760192.Halhy_1375"/>
<reference key="2">
    <citation type="submission" date="2011-04" db="EMBL/GenBank/DDBJ databases">
        <title>Complete sequence of chromosome of Haliscomenobacter hydrossis DSM 1100.</title>
        <authorList>
            <consortium name="US DOE Joint Genome Institute (JGI-PGF)"/>
            <person name="Lucas S."/>
            <person name="Han J."/>
            <person name="Lapidus A."/>
            <person name="Bruce D."/>
            <person name="Goodwin L."/>
            <person name="Pitluck S."/>
            <person name="Peters L."/>
            <person name="Kyrpides N."/>
            <person name="Mavromatis K."/>
            <person name="Ivanova N."/>
            <person name="Ovchinnikova G."/>
            <person name="Pagani I."/>
            <person name="Daligault H."/>
            <person name="Detter J.C."/>
            <person name="Han C."/>
            <person name="Land M."/>
            <person name="Hauser L."/>
            <person name="Markowitz V."/>
            <person name="Cheng J.-F."/>
            <person name="Hugenholtz P."/>
            <person name="Woyke T."/>
            <person name="Wu D."/>
            <person name="Verbarg S."/>
            <person name="Frueling A."/>
            <person name="Brambilla E."/>
            <person name="Klenk H.-P."/>
            <person name="Eisen J.A."/>
        </authorList>
    </citation>
    <scope>NUCLEOTIDE SEQUENCE</scope>
    <source>
        <strain>DSM 1100</strain>
    </source>
</reference>
<dbReference type="Proteomes" id="UP000008461">
    <property type="component" value="Chromosome"/>
</dbReference>
<evidence type="ECO:0000256" key="5">
    <source>
        <dbReference type="PIRSR" id="PIRSR017617-1"/>
    </source>
</evidence>
<dbReference type="FunFam" id="3.40.640.10:FF:000030">
    <property type="entry name" value="Low-specificity L-threonine aldolase"/>
    <property type="match status" value="1"/>
</dbReference>
<accession>F4KW82</accession>
<dbReference type="EMBL" id="CP002691">
    <property type="protein sequence ID" value="AEE49270.1"/>
    <property type="molecule type" value="Genomic_DNA"/>
</dbReference>
<dbReference type="KEGG" id="hhy:Halhy_1375"/>
<evidence type="ECO:0000256" key="4">
    <source>
        <dbReference type="ARBA" id="ARBA00023239"/>
    </source>
</evidence>
<dbReference type="PANTHER" id="PTHR48097">
    <property type="entry name" value="L-THREONINE ALDOLASE-RELATED"/>
    <property type="match status" value="1"/>
</dbReference>
<dbReference type="AlphaFoldDB" id="F4KW82"/>
<feature type="domain" description="Aromatic amino acid beta-eliminating lyase/threonine aldolase" evidence="6">
    <location>
        <begin position="3"/>
        <end position="285"/>
    </location>
</feature>
<dbReference type="GO" id="GO:0006545">
    <property type="term" value="P:glycine biosynthetic process"/>
    <property type="evidence" value="ECO:0007669"/>
    <property type="project" value="TreeGrafter"/>
</dbReference>
<comment type="cofactor">
    <cofactor evidence="1">
        <name>pyridoxal 5'-phosphate</name>
        <dbReference type="ChEBI" id="CHEBI:597326"/>
    </cofactor>
</comment>
<keyword evidence="8" id="KW-1185">Reference proteome</keyword>
<dbReference type="NCBIfam" id="NF041359">
    <property type="entry name" value="GntG_guanitoxin"/>
    <property type="match status" value="1"/>
</dbReference>
<evidence type="ECO:0000256" key="2">
    <source>
        <dbReference type="ARBA" id="ARBA00006966"/>
    </source>
</evidence>
<dbReference type="InterPro" id="IPR015422">
    <property type="entry name" value="PyrdxlP-dep_Trfase_small"/>
</dbReference>
<sequence>MINLISDTVTKPTPGMLQAMLQAEVGDDVFGEDPTVNALEAKAAALFGKEAALFCPSGTMTNQIAIKVHTQPLDEVICDEYSHIYQYEVGGYAFNSGIGVNLIKGSNGKITAEQVAAAIKPVYDWLPISKLVVLENTCNKGGGSFYTLDEIRPIQEVCRERGLSLHLDGARLFNALVETGESTAAVGEVFDSISICLSKGLGAPVGSLLIGSSAFIRQARRVRKALGGGMRQAGFLAAAGIYALDHHVQRLKEDNERAKRLGQVLASQTYVDNVRPVQSNIVIFDLKAPWTAESYLEFLAERGINASAFGPQTVRFVTHLDVSEAMIDRVLEVIASV</sequence>
<proteinExistence type="inferred from homology"/>
<organism evidence="7 8">
    <name type="scientific">Haliscomenobacter hydrossis (strain ATCC 27775 / DSM 1100 / LMG 10767 / O)</name>
    <dbReference type="NCBI Taxonomy" id="760192"/>
    <lineage>
        <taxon>Bacteria</taxon>
        <taxon>Pseudomonadati</taxon>
        <taxon>Bacteroidota</taxon>
        <taxon>Saprospiria</taxon>
        <taxon>Saprospirales</taxon>
        <taxon>Haliscomenobacteraceae</taxon>
        <taxon>Haliscomenobacter</taxon>
    </lineage>
</organism>
<keyword evidence="4 7" id="KW-0456">Lyase</keyword>
<dbReference type="OrthoDB" id="9774495at2"/>
<dbReference type="eggNOG" id="COG2008">
    <property type="taxonomic scope" value="Bacteria"/>
</dbReference>
<name>F4KW82_HALH1</name>
<dbReference type="InterPro" id="IPR023603">
    <property type="entry name" value="Low_specificity_L-TA-like"/>
</dbReference>
<dbReference type="Pfam" id="PF01212">
    <property type="entry name" value="Beta_elim_lyase"/>
    <property type="match status" value="1"/>
</dbReference>
<dbReference type="GO" id="GO:0005829">
    <property type="term" value="C:cytosol"/>
    <property type="evidence" value="ECO:0007669"/>
    <property type="project" value="TreeGrafter"/>
</dbReference>
<dbReference type="Gene3D" id="3.90.1150.10">
    <property type="entry name" value="Aspartate Aminotransferase, domain 1"/>
    <property type="match status" value="1"/>
</dbReference>
<evidence type="ECO:0000256" key="3">
    <source>
        <dbReference type="ARBA" id="ARBA00022898"/>
    </source>
</evidence>
<dbReference type="InterPro" id="IPR015421">
    <property type="entry name" value="PyrdxlP-dep_Trfase_major"/>
</dbReference>
<reference evidence="7 8" key="1">
    <citation type="journal article" date="2011" name="Stand. Genomic Sci.">
        <title>Complete genome sequence of Haliscomenobacter hydrossis type strain (O).</title>
        <authorList>
            <consortium name="US DOE Joint Genome Institute (JGI-PGF)"/>
            <person name="Daligault H."/>
            <person name="Lapidus A."/>
            <person name="Zeytun A."/>
            <person name="Nolan M."/>
            <person name="Lucas S."/>
            <person name="Del Rio T.G."/>
            <person name="Tice H."/>
            <person name="Cheng J.F."/>
            <person name="Tapia R."/>
            <person name="Han C."/>
            <person name="Goodwin L."/>
            <person name="Pitluck S."/>
            <person name="Liolios K."/>
            <person name="Pagani I."/>
            <person name="Ivanova N."/>
            <person name="Huntemann M."/>
            <person name="Mavromatis K."/>
            <person name="Mikhailova N."/>
            <person name="Pati A."/>
            <person name="Chen A."/>
            <person name="Palaniappan K."/>
            <person name="Land M."/>
            <person name="Hauser L."/>
            <person name="Brambilla E.M."/>
            <person name="Rohde M."/>
            <person name="Verbarg S."/>
            <person name="Goker M."/>
            <person name="Bristow J."/>
            <person name="Eisen J.A."/>
            <person name="Markowitz V."/>
            <person name="Hugenholtz P."/>
            <person name="Kyrpides N.C."/>
            <person name="Klenk H.P."/>
            <person name="Woyke T."/>
        </authorList>
    </citation>
    <scope>NUCLEOTIDE SEQUENCE [LARGE SCALE GENOMIC DNA]</scope>
    <source>
        <strain evidence="8">ATCC 27775 / DSM 1100 / LMG 10767 / O</strain>
    </source>
</reference>
<feature type="modified residue" description="N6-(pyridoxal phosphate)lysine" evidence="5">
    <location>
        <position position="199"/>
    </location>
</feature>
<dbReference type="InterPro" id="IPR001597">
    <property type="entry name" value="ArAA_b-elim_lyase/Thr_aldolase"/>
</dbReference>
<evidence type="ECO:0000259" key="6">
    <source>
        <dbReference type="Pfam" id="PF01212"/>
    </source>
</evidence>
<evidence type="ECO:0000313" key="7">
    <source>
        <dbReference type="EMBL" id="AEE49270.1"/>
    </source>
</evidence>
<dbReference type="PIRSF" id="PIRSF017617">
    <property type="entry name" value="Thr_aldolase"/>
    <property type="match status" value="1"/>
</dbReference>
<dbReference type="InterPro" id="IPR015424">
    <property type="entry name" value="PyrdxlP-dep_Trfase"/>
</dbReference>
<dbReference type="CDD" id="cd06502">
    <property type="entry name" value="TA_like"/>
    <property type="match status" value="1"/>
</dbReference>
<dbReference type="Gene3D" id="3.40.640.10">
    <property type="entry name" value="Type I PLP-dependent aspartate aminotransferase-like (Major domain)"/>
    <property type="match status" value="1"/>
</dbReference>
<dbReference type="HOGENOM" id="CLU_029381_0_4_10"/>
<dbReference type="RefSeq" id="WP_013763824.1">
    <property type="nucleotide sequence ID" value="NC_015510.1"/>
</dbReference>
<comment type="similarity">
    <text evidence="2">Belongs to the threonine aldolase family.</text>
</comment>
<dbReference type="PANTHER" id="PTHR48097:SF9">
    <property type="entry name" value="L-THREONINE ALDOLASE"/>
    <property type="match status" value="1"/>
</dbReference>
<evidence type="ECO:0000313" key="8">
    <source>
        <dbReference type="Proteomes" id="UP000008461"/>
    </source>
</evidence>
<dbReference type="EC" id="4.1.2.5" evidence="7"/>
<evidence type="ECO:0000256" key="1">
    <source>
        <dbReference type="ARBA" id="ARBA00001933"/>
    </source>
</evidence>
<dbReference type="GO" id="GO:0008732">
    <property type="term" value="F:L-allo-threonine aldolase activity"/>
    <property type="evidence" value="ECO:0007669"/>
    <property type="project" value="TreeGrafter"/>
</dbReference>
<gene>
    <name evidence="7" type="ordered locus">Halhy_1375</name>
</gene>
<dbReference type="SUPFAM" id="SSF53383">
    <property type="entry name" value="PLP-dependent transferases"/>
    <property type="match status" value="1"/>
</dbReference>